<dbReference type="EMBL" id="KI894027">
    <property type="protein sequence ID" value="OBR89411.1"/>
    <property type="molecule type" value="Genomic_DNA"/>
</dbReference>
<accession>A0A1A6AH75</accession>
<proteinExistence type="predicted"/>
<feature type="compositionally biased region" description="Polar residues" evidence="1">
    <location>
        <begin position="8"/>
        <end position="37"/>
    </location>
</feature>
<feature type="region of interest" description="Disordered" evidence="1">
    <location>
        <begin position="1"/>
        <end position="92"/>
    </location>
</feature>
<dbReference type="VEuPathDB" id="FungiDB:I303_01238"/>
<protein>
    <submittedName>
        <fullName evidence="2">Uncharacterized protein</fullName>
    </submittedName>
</protein>
<organism evidence="2">
    <name type="scientific">Kwoniella dejecticola CBS 10117</name>
    <dbReference type="NCBI Taxonomy" id="1296121"/>
    <lineage>
        <taxon>Eukaryota</taxon>
        <taxon>Fungi</taxon>
        <taxon>Dikarya</taxon>
        <taxon>Basidiomycota</taxon>
        <taxon>Agaricomycotina</taxon>
        <taxon>Tremellomycetes</taxon>
        <taxon>Tremellales</taxon>
        <taxon>Cryptococcaceae</taxon>
        <taxon>Kwoniella</taxon>
    </lineage>
</organism>
<feature type="compositionally biased region" description="Pro residues" evidence="1">
    <location>
        <begin position="49"/>
        <end position="58"/>
    </location>
</feature>
<feature type="compositionally biased region" description="Low complexity" evidence="1">
    <location>
        <begin position="59"/>
        <end position="68"/>
    </location>
</feature>
<gene>
    <name evidence="2" type="ORF">I303_01238</name>
</gene>
<name>A0A1A6AH75_9TREE</name>
<reference evidence="2" key="1">
    <citation type="submission" date="2013-07" db="EMBL/GenBank/DDBJ databases">
        <title>The Genome Sequence of Cryptococcus dejecticola CBS10117.</title>
        <authorList>
            <consortium name="The Broad Institute Genome Sequencing Platform"/>
            <person name="Cuomo C."/>
            <person name="Litvintseva A."/>
            <person name="Chen Y."/>
            <person name="Heitman J."/>
            <person name="Sun S."/>
            <person name="Springer D."/>
            <person name="Dromer F."/>
            <person name="Young S.K."/>
            <person name="Zeng Q."/>
            <person name="Gargeya S."/>
            <person name="Fitzgerald M."/>
            <person name="Abouelleil A."/>
            <person name="Alvarado L."/>
            <person name="Berlin A.M."/>
            <person name="Chapman S.B."/>
            <person name="Dewar J."/>
            <person name="Goldberg J."/>
            <person name="Griggs A."/>
            <person name="Gujja S."/>
            <person name="Hansen M."/>
            <person name="Howarth C."/>
            <person name="Imamovic A."/>
            <person name="Larimer J."/>
            <person name="McCowan C."/>
            <person name="Murphy C."/>
            <person name="Pearson M."/>
            <person name="Priest M."/>
            <person name="Roberts A."/>
            <person name="Saif S."/>
            <person name="Shea T."/>
            <person name="Sykes S."/>
            <person name="Wortman J."/>
            <person name="Nusbaum C."/>
            <person name="Birren B."/>
        </authorList>
    </citation>
    <scope>NUCLEOTIDE SEQUENCE [LARGE SCALE GENOMIC DNA]</scope>
    <source>
        <strain evidence="2">CBS 10117</strain>
    </source>
</reference>
<sequence>MPDINSLGRDSSASDTNEPAATGSTSALNTRNEASSRNVDDPTYMTPSRPAPRPPQPSRPSQTSTGQSANGVHRWQDALGPHGSDSGSSANR</sequence>
<evidence type="ECO:0000313" key="2">
    <source>
        <dbReference type="EMBL" id="OBR89411.1"/>
    </source>
</evidence>
<dbReference type="AlphaFoldDB" id="A0A1A6AH75"/>
<evidence type="ECO:0000256" key="1">
    <source>
        <dbReference type="SAM" id="MobiDB-lite"/>
    </source>
</evidence>